<dbReference type="EMBL" id="JACU01000014">
    <property type="protein sequence ID" value="KMS50935.1"/>
    <property type="molecule type" value="Genomic_DNA"/>
</dbReference>
<gene>
    <name evidence="2" type="ORF">V474_05500</name>
</gene>
<sequence>MQESWPFWWWSAPLALLVLGVLGFLLRRGRAQPDAQEWEEPEQVAPSPVAIAPSPAPAPEIAAAPAKTAPQPAFAPPPLAPAGEPAGIEVAFEPVSLRLSLVYATLHYRIEIAAAIDLPAGQLLGDMIGAHGSMSPEEQLAPPVEVLTALKSVPRIAAGESVTLTGEVQLPLNAIRPLQQAAASFFIPLVRLSIVNDAIALRRVYTVGIEGGGAGLSPLRLDTGPREHRELAAREVEAARPYPLQRSDQHQAAG</sequence>
<evidence type="ECO:0000313" key="3">
    <source>
        <dbReference type="Proteomes" id="UP000052268"/>
    </source>
</evidence>
<proteinExistence type="predicted"/>
<dbReference type="PATRIC" id="fig|1114963.3.peg.4745"/>
<keyword evidence="1" id="KW-0472">Membrane</keyword>
<accession>A0A0J8A6C6</accession>
<evidence type="ECO:0000256" key="1">
    <source>
        <dbReference type="SAM" id="Phobius"/>
    </source>
</evidence>
<keyword evidence="1" id="KW-1133">Transmembrane helix</keyword>
<name>A0A0J8A6C6_9SPHN</name>
<dbReference type="Proteomes" id="UP000052268">
    <property type="component" value="Unassembled WGS sequence"/>
</dbReference>
<keyword evidence="1" id="KW-0812">Transmembrane</keyword>
<feature type="transmembrane region" description="Helical" evidence="1">
    <location>
        <begin position="6"/>
        <end position="26"/>
    </location>
</feature>
<dbReference type="AlphaFoldDB" id="A0A0J8A6C6"/>
<protein>
    <submittedName>
        <fullName evidence="2">Uncharacterized protein</fullName>
    </submittedName>
</protein>
<comment type="caution">
    <text evidence="2">The sequence shown here is derived from an EMBL/GenBank/DDBJ whole genome shotgun (WGS) entry which is preliminary data.</text>
</comment>
<evidence type="ECO:0000313" key="2">
    <source>
        <dbReference type="EMBL" id="KMS50935.1"/>
    </source>
</evidence>
<organism evidence="2 3">
    <name type="scientific">Novosphingobium barchaimii LL02</name>
    <dbReference type="NCBI Taxonomy" id="1114963"/>
    <lineage>
        <taxon>Bacteria</taxon>
        <taxon>Pseudomonadati</taxon>
        <taxon>Pseudomonadota</taxon>
        <taxon>Alphaproteobacteria</taxon>
        <taxon>Sphingomonadales</taxon>
        <taxon>Sphingomonadaceae</taxon>
        <taxon>Novosphingobium</taxon>
    </lineage>
</organism>
<keyword evidence="3" id="KW-1185">Reference proteome</keyword>
<reference evidence="2 3" key="1">
    <citation type="journal article" date="2015" name="G3 (Bethesda)">
        <title>Insights into Ongoing Evolution of the Hexachlorocyclohexane Catabolic Pathway from Comparative Genomics of Ten Sphingomonadaceae Strains.</title>
        <authorList>
            <person name="Pearce S.L."/>
            <person name="Oakeshott J.G."/>
            <person name="Pandey G."/>
        </authorList>
    </citation>
    <scope>NUCLEOTIDE SEQUENCE [LARGE SCALE GENOMIC DNA]</scope>
    <source>
        <strain evidence="2 3">LL02</strain>
    </source>
</reference>